<name>A0A0A1W0Y2_MICAE</name>
<dbReference type="PANTHER" id="PTHR22953">
    <property type="entry name" value="ACID PHOSPHATASE RELATED"/>
    <property type="match status" value="1"/>
</dbReference>
<reference evidence="5" key="1">
    <citation type="journal article" date="2015" name="Genome">
        <title>Whole Genome Sequence of the Non-Microcystin-Producing Microcystis aeruginosa Strain NIES-44.</title>
        <authorList>
            <person name="Okano K."/>
            <person name="Miyata N."/>
            <person name="Ozaki Y."/>
        </authorList>
    </citation>
    <scope>NUCLEOTIDE SEQUENCE [LARGE SCALE GENOMIC DNA]</scope>
    <source>
        <strain evidence="5">NIES-44</strain>
    </source>
</reference>
<dbReference type="PROSITE" id="PS51257">
    <property type="entry name" value="PROKAR_LIPOPROTEIN"/>
    <property type="match status" value="1"/>
</dbReference>
<dbReference type="AlphaFoldDB" id="A0A0A1W0Y2"/>
<dbReference type="SUPFAM" id="SSF56300">
    <property type="entry name" value="Metallo-dependent phosphatases"/>
    <property type="match status" value="1"/>
</dbReference>
<evidence type="ECO:0000256" key="2">
    <source>
        <dbReference type="SAM" id="SignalP"/>
    </source>
</evidence>
<feature type="domain" description="Calcineurin-like phosphoesterase" evidence="3">
    <location>
        <begin position="49"/>
        <end position="267"/>
    </location>
</feature>
<dbReference type="RefSeq" id="WP_045361947.1">
    <property type="nucleotide sequence ID" value="NZ_BBPA01000070.1"/>
</dbReference>
<dbReference type="Proteomes" id="UP000030321">
    <property type="component" value="Unassembled WGS sequence"/>
</dbReference>
<dbReference type="PANTHER" id="PTHR22953:SF153">
    <property type="entry name" value="PURPLE ACID PHOSPHATASE"/>
    <property type="match status" value="1"/>
</dbReference>
<organism evidence="4 5">
    <name type="scientific">Microcystis aeruginosa NIES-44</name>
    <dbReference type="NCBI Taxonomy" id="449439"/>
    <lineage>
        <taxon>Bacteria</taxon>
        <taxon>Bacillati</taxon>
        <taxon>Cyanobacteriota</taxon>
        <taxon>Cyanophyceae</taxon>
        <taxon>Oscillatoriophycideae</taxon>
        <taxon>Chroococcales</taxon>
        <taxon>Microcystaceae</taxon>
        <taxon>Microcystis</taxon>
    </lineage>
</organism>
<accession>A0A0A1W0Y2</accession>
<evidence type="ECO:0000313" key="4">
    <source>
        <dbReference type="EMBL" id="GAL95444.1"/>
    </source>
</evidence>
<dbReference type="InterPro" id="IPR004843">
    <property type="entry name" value="Calcineurin-like_PHP"/>
</dbReference>
<protein>
    <recommendedName>
        <fullName evidence="3">Calcineurin-like phosphoesterase domain-containing protein</fullName>
    </recommendedName>
</protein>
<dbReference type="InterPro" id="IPR039331">
    <property type="entry name" value="PAPs-like"/>
</dbReference>
<comment type="caution">
    <text evidence="4">The sequence shown here is derived from an EMBL/GenBank/DDBJ whole genome shotgun (WGS) entry which is preliminary data.</text>
</comment>
<dbReference type="Pfam" id="PF00149">
    <property type="entry name" value="Metallophos"/>
    <property type="match status" value="1"/>
</dbReference>
<dbReference type="Gene3D" id="3.60.21.10">
    <property type="match status" value="1"/>
</dbReference>
<sequence>MQRRKFLLISGSLGGFSLAACAHQILQPVTSQNTPESPVKQAQKAKKVKIIVISDLNSQYGSTTYDPEIDRAIPLIINHKPDLVLCGGDMVAGQKSSLTEAAINAMWSAFDRHIAAPLRAAKIPFAFTIGNHDASGALSAGKFIYAKERKLAQDYWQNPQHETSLNFIDKTGFPFYYTFTQNGIFYLVWDASTHLISGEQLNWAAKNLSSTDAKNAKMRLVIGHLPLYGIAVGRNRPGDYLADAEQLRAFLEGYQVHTYISGHAHAYYPGKRGQLQLLHSGALGSGPRRLLNSEQAPRKTLTIVDINPHQQETVYTTYDMKTQEAIDITSLPPLIMAPNGQVLRRDIPSVN</sequence>
<evidence type="ECO:0000313" key="5">
    <source>
        <dbReference type="Proteomes" id="UP000030321"/>
    </source>
</evidence>
<keyword evidence="1 2" id="KW-0732">Signal</keyword>
<dbReference type="InterPro" id="IPR029052">
    <property type="entry name" value="Metallo-depent_PP-like"/>
</dbReference>
<dbReference type="GO" id="GO:0003993">
    <property type="term" value="F:acid phosphatase activity"/>
    <property type="evidence" value="ECO:0007669"/>
    <property type="project" value="InterPro"/>
</dbReference>
<feature type="chain" id="PRO_5001993327" description="Calcineurin-like phosphoesterase domain-containing protein" evidence="2">
    <location>
        <begin position="23"/>
        <end position="351"/>
    </location>
</feature>
<evidence type="ECO:0000256" key="1">
    <source>
        <dbReference type="ARBA" id="ARBA00022729"/>
    </source>
</evidence>
<proteinExistence type="predicted"/>
<evidence type="ECO:0000259" key="3">
    <source>
        <dbReference type="Pfam" id="PF00149"/>
    </source>
</evidence>
<feature type="signal peptide" evidence="2">
    <location>
        <begin position="1"/>
        <end position="22"/>
    </location>
</feature>
<dbReference type="EMBL" id="BBPA01000070">
    <property type="protein sequence ID" value="GAL95444.1"/>
    <property type="molecule type" value="Genomic_DNA"/>
</dbReference>
<gene>
    <name evidence="4" type="ORF">N44_04299</name>
</gene>